<protein>
    <submittedName>
        <fullName evidence="2">Tandem-95 repeat protein</fullName>
    </submittedName>
</protein>
<dbReference type="InterPro" id="IPR015943">
    <property type="entry name" value="WD40/YVTN_repeat-like_dom_sf"/>
</dbReference>
<gene>
    <name evidence="2" type="ORF">H7K45_18340</name>
</gene>
<accession>A0A9X3BUQ3</accession>
<dbReference type="Pfam" id="PF17963">
    <property type="entry name" value="Big_9"/>
    <property type="match status" value="3"/>
</dbReference>
<dbReference type="RefSeq" id="WP_263997344.1">
    <property type="nucleotide sequence ID" value="NZ_JACKVK010000009.1"/>
</dbReference>
<feature type="compositionally biased region" description="Low complexity" evidence="1">
    <location>
        <begin position="114"/>
        <end position="153"/>
    </location>
</feature>
<dbReference type="InterPro" id="IPR051200">
    <property type="entry name" value="Host-pathogen_enzymatic-act"/>
</dbReference>
<feature type="compositionally biased region" description="Low complexity" evidence="1">
    <location>
        <begin position="25"/>
        <end position="79"/>
    </location>
</feature>
<dbReference type="SUPFAM" id="SSF75011">
    <property type="entry name" value="3-carboxy-cis,cis-mucoante lactonizing enzyme"/>
    <property type="match status" value="1"/>
</dbReference>
<proteinExistence type="predicted"/>
<dbReference type="Gene3D" id="2.130.10.10">
    <property type="entry name" value="YVTN repeat-like/Quinoprotein amine dehydrogenase"/>
    <property type="match status" value="2"/>
</dbReference>
<sequence>MALGIGTAVVTAPGIAWADETGNASSDGPTSTGSDSDGPSTANGAAPAGTPASSESGTDGTGSVTTTIVTTQEGSTTTTVGGGTSGPSVTYGSSTNTGSIGGTTAEDTPPPTPSTESATTVAVTPTPTQEAVDPTTTVATPIPVTPTVEAPPAGAEDRPGVAPENTPAPSNTATGTPTAAPPDPATSGAPRVYEARVADLDTGATPLPSNTLQDNAFSALAAPELPVPTVPQPTLADTVLALPGTIISAALNLISAALAPLIGPGAPVDNPVLWGVLAFVRRQFAQSFANSTPVLAPRQTSQDLDDSQVHGTFGGSDADGDTLTYTVPSTGVGAPAHGTVSVDQASGTYTYTPAAGYVGEDYFFVTASDDTGGFHTHALGQTHTAAARVDVTVTPSTAPVNHPPVAGTDSFTTDEDTAFSGSVLGNDSDPDGNPLHTVSETKSTSAGGTVIIKNDGTFTYTPKADYNGADGFTYTVDDGTNTANGSALGTVTMTVVPVNDAPTLSVVTEPTGAANGAVKITISYGDVDDATLTTTTSVPLHGDYAASPDGPVITDLVVGTHTASSPQGATPVVAYYIPDPSRPGTETLSFTLTDAAGASVTKNVVIEVVAPPSEPENQAPTLSVVTEPTGAANGAVKVTLTYAEPDEDLVTGYISTPLHGNLYADAAGSIPVLTGVTSAPFPGTSAAITQSLYYIPDPTRPGTETLSFTLTDDSGASVTKTADVEVEAGPSDPASQPPTITVVRTDNADGTVTLAVTVADADDDAGNLFIAIRDHGTLSVGNQPLPDTVTGGDITLSNGAVTIPFTYTPDPSKPGVETLTFTVTDPSGKTASYSTQVIVGAPVLLLGNVFTPVPNIAYYDLAVIGDRIYVPTYDNKVAVIDRMTGQLIGDPVPFADGPRSGFAVTPDGKLALITTDDDEDGPQGLQILNLQTGATTFVATDDGPQWVTVNEAGTKAYVSNTFGGTVTVVDLTGATPTKLFDITGVSDPEAAVVVGNKVYVTSYSGESVLVYDANSAGAALDEYDVGGPAWAVDATPDGRLVVTTDGNIAVIDPSDDSVEILTLPDGWVGGYGIAVSPDGKRAYATVNQNDDDGSFVKSAVLVVDLTTNSFAGGPVLIGTSGTWGVRVSSDGVVYALLGDGSIAPLTEFDSTAV</sequence>
<feature type="compositionally biased region" description="Low complexity" evidence="1">
    <location>
        <begin position="86"/>
        <end position="107"/>
    </location>
</feature>
<feature type="region of interest" description="Disordered" evidence="1">
    <location>
        <begin position="395"/>
        <end position="443"/>
    </location>
</feature>
<keyword evidence="3" id="KW-1185">Reference proteome</keyword>
<dbReference type="AlphaFoldDB" id="A0A9X3BUQ3"/>
<dbReference type="SUPFAM" id="SSF50969">
    <property type="entry name" value="YVTN repeat-like/Quinoprotein amine dehydrogenase"/>
    <property type="match status" value="1"/>
</dbReference>
<dbReference type="Gene3D" id="2.60.40.2810">
    <property type="match status" value="1"/>
</dbReference>
<dbReference type="NCBIfam" id="NF012211">
    <property type="entry name" value="tand_rpt_95"/>
    <property type="match status" value="2"/>
</dbReference>
<dbReference type="InterPro" id="IPR011044">
    <property type="entry name" value="Quino_amine_DH_bsu"/>
</dbReference>
<reference evidence="2" key="1">
    <citation type="submission" date="2020-07" db="EMBL/GenBank/DDBJ databases">
        <authorList>
            <person name="Pettersson B.M.F."/>
            <person name="Behra P.R.K."/>
            <person name="Ramesh M."/>
            <person name="Das S."/>
            <person name="Dasgupta S."/>
            <person name="Kirsebom L.A."/>
        </authorList>
    </citation>
    <scope>NUCLEOTIDE SEQUENCE</scope>
    <source>
        <strain evidence="2">DSM 44838</strain>
    </source>
</reference>
<reference evidence="2" key="2">
    <citation type="journal article" date="2022" name="BMC Genomics">
        <title>Comparative genome analysis of mycobacteria focusing on tRNA and non-coding RNA.</title>
        <authorList>
            <person name="Behra P.R.K."/>
            <person name="Pettersson B.M.F."/>
            <person name="Ramesh M."/>
            <person name="Das S."/>
            <person name="Dasgupta S."/>
            <person name="Kirsebom L.A."/>
        </authorList>
    </citation>
    <scope>NUCLEOTIDE SEQUENCE</scope>
    <source>
        <strain evidence="2">DSM 44838</strain>
    </source>
</reference>
<dbReference type="PANTHER" id="PTHR47197:SF3">
    <property type="entry name" value="DIHYDRO-HEME D1 DEHYDROGENASE"/>
    <property type="match status" value="1"/>
</dbReference>
<dbReference type="Gene3D" id="2.60.40.3440">
    <property type="match status" value="1"/>
</dbReference>
<dbReference type="EMBL" id="JACKVK010000009">
    <property type="protein sequence ID" value="MCV7422510.1"/>
    <property type="molecule type" value="Genomic_DNA"/>
</dbReference>
<feature type="region of interest" description="Disordered" evidence="1">
    <location>
        <begin position="11"/>
        <end position="189"/>
    </location>
</feature>
<dbReference type="PANTHER" id="PTHR47197">
    <property type="entry name" value="PROTEIN NIRF"/>
    <property type="match status" value="1"/>
</dbReference>
<feature type="compositionally biased region" description="Low complexity" evidence="1">
    <location>
        <begin position="165"/>
        <end position="178"/>
    </location>
</feature>
<organism evidence="2 3">
    <name type="scientific">Mycobacterium yunnanensis</name>
    <dbReference type="NCBI Taxonomy" id="368477"/>
    <lineage>
        <taxon>Bacteria</taxon>
        <taxon>Bacillati</taxon>
        <taxon>Actinomycetota</taxon>
        <taxon>Actinomycetes</taxon>
        <taxon>Mycobacteriales</taxon>
        <taxon>Mycobacteriaceae</taxon>
        <taxon>Mycobacterium</taxon>
    </lineage>
</organism>
<evidence type="ECO:0000256" key="1">
    <source>
        <dbReference type="SAM" id="MobiDB-lite"/>
    </source>
</evidence>
<evidence type="ECO:0000313" key="2">
    <source>
        <dbReference type="EMBL" id="MCV7422510.1"/>
    </source>
</evidence>
<evidence type="ECO:0000313" key="3">
    <source>
        <dbReference type="Proteomes" id="UP001141629"/>
    </source>
</evidence>
<dbReference type="Proteomes" id="UP001141629">
    <property type="component" value="Unassembled WGS sequence"/>
</dbReference>
<comment type="caution">
    <text evidence="2">The sequence shown here is derived from an EMBL/GenBank/DDBJ whole genome shotgun (WGS) entry which is preliminary data.</text>
</comment>
<name>A0A9X3BUQ3_9MYCO</name>